<accession>A0A4S3J605</accession>
<protein>
    <submittedName>
        <fullName evidence="1">Uncharacterized protein</fullName>
    </submittedName>
</protein>
<dbReference type="AlphaFoldDB" id="A0A4S3J605"/>
<name>A0A4S3J605_9EURO</name>
<evidence type="ECO:0000313" key="1">
    <source>
        <dbReference type="EMBL" id="THC90349.1"/>
    </source>
</evidence>
<dbReference type="EMBL" id="SOSA01000530">
    <property type="protein sequence ID" value="THC90349.1"/>
    <property type="molecule type" value="Genomic_DNA"/>
</dbReference>
<keyword evidence="2" id="KW-1185">Reference proteome</keyword>
<organism evidence="1 2">
    <name type="scientific">Aspergillus tanneri</name>
    <dbReference type="NCBI Taxonomy" id="1220188"/>
    <lineage>
        <taxon>Eukaryota</taxon>
        <taxon>Fungi</taxon>
        <taxon>Dikarya</taxon>
        <taxon>Ascomycota</taxon>
        <taxon>Pezizomycotina</taxon>
        <taxon>Eurotiomycetes</taxon>
        <taxon>Eurotiomycetidae</taxon>
        <taxon>Eurotiales</taxon>
        <taxon>Aspergillaceae</taxon>
        <taxon>Aspergillus</taxon>
        <taxon>Aspergillus subgen. Circumdati</taxon>
    </lineage>
</organism>
<gene>
    <name evidence="1" type="ORF">EYZ11_010191</name>
</gene>
<dbReference type="Proteomes" id="UP000308092">
    <property type="component" value="Unassembled WGS sequence"/>
</dbReference>
<evidence type="ECO:0000313" key="2">
    <source>
        <dbReference type="Proteomes" id="UP000308092"/>
    </source>
</evidence>
<proteinExistence type="predicted"/>
<dbReference type="VEuPathDB" id="FungiDB:EYZ11_010191"/>
<sequence>MWKGQKIGRHRTSQGMYCLWGKSKKKATYVDPMAQPDGEEVKPTVGDPVYIWLYTNIDVRAGPRV</sequence>
<comment type="caution">
    <text evidence="1">The sequence shown here is derived from an EMBL/GenBank/DDBJ whole genome shotgun (WGS) entry which is preliminary data.</text>
</comment>
<reference evidence="1 2" key="1">
    <citation type="submission" date="2019-03" db="EMBL/GenBank/DDBJ databases">
        <title>The genome sequence of a newly discovered highly antifungal drug resistant Aspergillus species, Aspergillus tanneri NIH 1004.</title>
        <authorList>
            <person name="Mounaud S."/>
            <person name="Singh I."/>
            <person name="Joardar V."/>
            <person name="Pakala S."/>
            <person name="Pakala S."/>
            <person name="Venepally P."/>
            <person name="Hoover J."/>
            <person name="Nierman W."/>
            <person name="Chung J."/>
            <person name="Losada L."/>
        </authorList>
    </citation>
    <scope>NUCLEOTIDE SEQUENCE [LARGE SCALE GENOMIC DNA]</scope>
    <source>
        <strain evidence="1 2">NIH1004</strain>
    </source>
</reference>